<dbReference type="AlphaFoldDB" id="A0AA35VXP7"/>
<keyword evidence="3" id="KW-0808">Transferase</keyword>
<reference evidence="8" key="1">
    <citation type="submission" date="2023-04" db="EMBL/GenBank/DDBJ databases">
        <authorList>
            <person name="Vijverberg K."/>
            <person name="Xiong W."/>
            <person name="Schranz E."/>
        </authorList>
    </citation>
    <scope>NUCLEOTIDE SEQUENCE</scope>
</reference>
<dbReference type="SFLD" id="SFLDG01152">
    <property type="entry name" value="Main.3:_Omega-_and_Tau-like"/>
    <property type="match status" value="1"/>
</dbReference>
<dbReference type="Pfam" id="PF02798">
    <property type="entry name" value="GST_N"/>
    <property type="match status" value="1"/>
</dbReference>
<dbReference type="Pfam" id="PF00043">
    <property type="entry name" value="GST_C"/>
    <property type="match status" value="1"/>
</dbReference>
<evidence type="ECO:0000313" key="8">
    <source>
        <dbReference type="EMBL" id="CAI9269188.1"/>
    </source>
</evidence>
<dbReference type="CDD" id="cd03185">
    <property type="entry name" value="GST_C_Tau"/>
    <property type="match status" value="1"/>
</dbReference>
<accession>A0AA35VXP7</accession>
<dbReference type="Gene3D" id="1.20.1050.10">
    <property type="match status" value="1"/>
</dbReference>
<dbReference type="Gene3D" id="3.40.30.10">
    <property type="entry name" value="Glutaredoxin"/>
    <property type="match status" value="1"/>
</dbReference>
<dbReference type="InterPro" id="IPR004045">
    <property type="entry name" value="Glutathione_S-Trfase_N"/>
</dbReference>
<sequence>MEEVKLFRTWSSPFALRVVWALKLKGVEYETIYEDLANKSSLLLKYNPVHKKVPVLLHNGTPICESLVILEYIDDTWNKTTPLLPKDPLARATTRFWAKFNDEQLAPSVFNAYTSQGVEQEEAKAPALKNLEIVETQLKGKKFFSGETIGFLDLAFGWIANYLEIFEETSGIKLLDEERFPLIMLWKDNFYNIPIIKESWPDREKLVTKFKVMREYFLSVKASK</sequence>
<dbReference type="InterPro" id="IPR045073">
    <property type="entry name" value="Omega/Tau-like"/>
</dbReference>
<dbReference type="Proteomes" id="UP001177003">
    <property type="component" value="Chromosome 1"/>
</dbReference>
<dbReference type="EMBL" id="OX465077">
    <property type="protein sequence ID" value="CAI9269188.1"/>
    <property type="molecule type" value="Genomic_DNA"/>
</dbReference>
<dbReference type="SUPFAM" id="SSF52833">
    <property type="entry name" value="Thioredoxin-like"/>
    <property type="match status" value="1"/>
</dbReference>
<feature type="domain" description="GST N-terminal" evidence="6">
    <location>
        <begin position="2"/>
        <end position="81"/>
    </location>
</feature>
<dbReference type="GO" id="GO:0005737">
    <property type="term" value="C:cytoplasm"/>
    <property type="evidence" value="ECO:0007669"/>
    <property type="project" value="TreeGrafter"/>
</dbReference>
<evidence type="ECO:0000256" key="1">
    <source>
        <dbReference type="ARBA" id="ARBA00009929"/>
    </source>
</evidence>
<proteinExistence type="inferred from homology"/>
<dbReference type="GO" id="GO:0006749">
    <property type="term" value="P:glutathione metabolic process"/>
    <property type="evidence" value="ECO:0007669"/>
    <property type="project" value="InterPro"/>
</dbReference>
<evidence type="ECO:0000256" key="4">
    <source>
        <dbReference type="ARBA" id="ARBA00047960"/>
    </source>
</evidence>
<dbReference type="SFLD" id="SFLDS00019">
    <property type="entry name" value="Glutathione_Transferase_(cytos"/>
    <property type="match status" value="1"/>
</dbReference>
<evidence type="ECO:0000313" key="9">
    <source>
        <dbReference type="Proteomes" id="UP001177003"/>
    </source>
</evidence>
<evidence type="ECO:0000256" key="2">
    <source>
        <dbReference type="ARBA" id="ARBA00012452"/>
    </source>
</evidence>
<name>A0AA35VXP7_LACSI</name>
<dbReference type="InterPro" id="IPR004046">
    <property type="entry name" value="GST_C"/>
</dbReference>
<dbReference type="PANTHER" id="PTHR11260:SF762">
    <property type="entry name" value="GLUTATHIONE TRANSFERASE"/>
    <property type="match status" value="1"/>
</dbReference>
<dbReference type="InterPro" id="IPR036249">
    <property type="entry name" value="Thioredoxin-like_sf"/>
</dbReference>
<evidence type="ECO:0000256" key="3">
    <source>
        <dbReference type="ARBA" id="ARBA00022679"/>
    </source>
</evidence>
<comment type="similarity">
    <text evidence="1">Belongs to the GST superfamily. HSP26 family.</text>
</comment>
<dbReference type="FunFam" id="1.20.1050.10:FF:000012">
    <property type="entry name" value="Tau class glutathione S-transferase"/>
    <property type="match status" value="1"/>
</dbReference>
<evidence type="ECO:0000259" key="7">
    <source>
        <dbReference type="PROSITE" id="PS50405"/>
    </source>
</evidence>
<feature type="domain" description="GST C-terminal" evidence="7">
    <location>
        <begin position="87"/>
        <end position="210"/>
    </location>
</feature>
<dbReference type="SFLD" id="SFLDG00358">
    <property type="entry name" value="Main_(cytGST)"/>
    <property type="match status" value="1"/>
</dbReference>
<organism evidence="8 9">
    <name type="scientific">Lactuca saligna</name>
    <name type="common">Willowleaf lettuce</name>
    <dbReference type="NCBI Taxonomy" id="75948"/>
    <lineage>
        <taxon>Eukaryota</taxon>
        <taxon>Viridiplantae</taxon>
        <taxon>Streptophyta</taxon>
        <taxon>Embryophyta</taxon>
        <taxon>Tracheophyta</taxon>
        <taxon>Spermatophyta</taxon>
        <taxon>Magnoliopsida</taxon>
        <taxon>eudicotyledons</taxon>
        <taxon>Gunneridae</taxon>
        <taxon>Pentapetalae</taxon>
        <taxon>asterids</taxon>
        <taxon>campanulids</taxon>
        <taxon>Asterales</taxon>
        <taxon>Asteraceae</taxon>
        <taxon>Cichorioideae</taxon>
        <taxon>Cichorieae</taxon>
        <taxon>Lactucinae</taxon>
        <taxon>Lactuca</taxon>
    </lineage>
</organism>
<dbReference type="EC" id="2.5.1.18" evidence="2"/>
<evidence type="ECO:0000259" key="6">
    <source>
        <dbReference type="PROSITE" id="PS50404"/>
    </source>
</evidence>
<dbReference type="PROSITE" id="PS50404">
    <property type="entry name" value="GST_NTER"/>
    <property type="match status" value="1"/>
</dbReference>
<dbReference type="PANTHER" id="PTHR11260">
    <property type="entry name" value="GLUTATHIONE S-TRANSFERASE, GST, SUPERFAMILY, GST DOMAIN CONTAINING"/>
    <property type="match status" value="1"/>
</dbReference>
<dbReference type="InterPro" id="IPR010987">
    <property type="entry name" value="Glutathione-S-Trfase_C-like"/>
</dbReference>
<dbReference type="InterPro" id="IPR045074">
    <property type="entry name" value="GST_C_Tau"/>
</dbReference>
<evidence type="ECO:0000256" key="5">
    <source>
        <dbReference type="ARBA" id="ARBA00071370"/>
    </source>
</evidence>
<comment type="catalytic activity">
    <reaction evidence="4">
        <text>RX + glutathione = an S-substituted glutathione + a halide anion + H(+)</text>
        <dbReference type="Rhea" id="RHEA:16437"/>
        <dbReference type="ChEBI" id="CHEBI:15378"/>
        <dbReference type="ChEBI" id="CHEBI:16042"/>
        <dbReference type="ChEBI" id="CHEBI:17792"/>
        <dbReference type="ChEBI" id="CHEBI:57925"/>
        <dbReference type="ChEBI" id="CHEBI:90779"/>
        <dbReference type="EC" id="2.5.1.18"/>
    </reaction>
</comment>
<keyword evidence="9" id="KW-1185">Reference proteome</keyword>
<protein>
    <recommendedName>
        <fullName evidence="5">Probable glutathione S-transferase</fullName>
        <ecNumber evidence="2">2.5.1.18</ecNumber>
    </recommendedName>
</protein>
<dbReference type="GO" id="GO:0004364">
    <property type="term" value="F:glutathione transferase activity"/>
    <property type="evidence" value="ECO:0007669"/>
    <property type="project" value="UniProtKB-EC"/>
</dbReference>
<gene>
    <name evidence="8" type="ORF">LSALG_LOCUS9570</name>
</gene>
<dbReference type="PROSITE" id="PS50405">
    <property type="entry name" value="GST_CTER"/>
    <property type="match status" value="1"/>
</dbReference>
<dbReference type="CDD" id="cd03058">
    <property type="entry name" value="GST_N_Tau"/>
    <property type="match status" value="1"/>
</dbReference>
<dbReference type="InterPro" id="IPR040079">
    <property type="entry name" value="Glutathione_S-Trfase"/>
</dbReference>
<dbReference type="InterPro" id="IPR036282">
    <property type="entry name" value="Glutathione-S-Trfase_C_sf"/>
</dbReference>
<dbReference type="SUPFAM" id="SSF47616">
    <property type="entry name" value="GST C-terminal domain-like"/>
    <property type="match status" value="1"/>
</dbReference>
<dbReference type="FunFam" id="3.40.30.10:FF:000014">
    <property type="entry name" value="Tau class glutathione S-transferase"/>
    <property type="match status" value="1"/>
</dbReference>